<sequence>MAAAGEQSSTLLYTSISSWCNAMVVVVQWRMRRRRNAWSFGEMESNEKQKQHQQQLQVGKGIKRKRGRPRRKVKGHAWIIKEKKAACTHGALGFGSIVGVVEVAEREMDGWMDARYSRQANKSATENVDLSGGECGVEWSRMVDWLAVGVHPFLWMRPSSLPAWTPTPGRTGAAWWLAEDALTAEVTSSINPGRL</sequence>
<dbReference type="EnsemblPlants" id="OPUNC01G10450.1">
    <property type="protein sequence ID" value="OPUNC01G10450.1"/>
    <property type="gene ID" value="OPUNC01G10450"/>
</dbReference>
<keyword evidence="4" id="KW-1185">Reference proteome</keyword>
<name>A0A0E0JGU2_ORYPU</name>
<dbReference type="HOGENOM" id="CLU_1398359_0_0_1"/>
<evidence type="ECO:0000313" key="4">
    <source>
        <dbReference type="Proteomes" id="UP000026962"/>
    </source>
</evidence>
<evidence type="ECO:0000313" key="3">
    <source>
        <dbReference type="EnsemblPlants" id="OPUNC01G10450.1"/>
    </source>
</evidence>
<keyword evidence="2" id="KW-1133">Transmembrane helix</keyword>
<evidence type="ECO:0000256" key="1">
    <source>
        <dbReference type="SAM" id="MobiDB-lite"/>
    </source>
</evidence>
<feature type="region of interest" description="Disordered" evidence="1">
    <location>
        <begin position="42"/>
        <end position="69"/>
    </location>
</feature>
<reference evidence="3" key="2">
    <citation type="submission" date="2018-05" db="EMBL/GenBank/DDBJ databases">
        <title>OpunRS2 (Oryza punctata Reference Sequence Version 2).</title>
        <authorList>
            <person name="Zhang J."/>
            <person name="Kudrna D."/>
            <person name="Lee S."/>
            <person name="Talag J."/>
            <person name="Welchert J."/>
            <person name="Wing R.A."/>
        </authorList>
    </citation>
    <scope>NUCLEOTIDE SEQUENCE [LARGE SCALE GENOMIC DNA]</scope>
</reference>
<protein>
    <submittedName>
        <fullName evidence="3">Uncharacterized protein</fullName>
    </submittedName>
</protein>
<keyword evidence="2" id="KW-0472">Membrane</keyword>
<feature type="transmembrane region" description="Helical" evidence="2">
    <location>
        <begin position="12"/>
        <end position="29"/>
    </location>
</feature>
<proteinExistence type="predicted"/>
<evidence type="ECO:0000256" key="2">
    <source>
        <dbReference type="SAM" id="Phobius"/>
    </source>
</evidence>
<keyword evidence="2" id="KW-0812">Transmembrane</keyword>
<reference evidence="3" key="1">
    <citation type="submission" date="2015-04" db="UniProtKB">
        <authorList>
            <consortium name="EnsemblPlants"/>
        </authorList>
    </citation>
    <scope>IDENTIFICATION</scope>
</reference>
<dbReference type="Gramene" id="OPUNC01G10450.1">
    <property type="protein sequence ID" value="OPUNC01G10450.1"/>
    <property type="gene ID" value="OPUNC01G10450"/>
</dbReference>
<dbReference type="Proteomes" id="UP000026962">
    <property type="component" value="Chromosome 1"/>
</dbReference>
<dbReference type="AlphaFoldDB" id="A0A0E0JGU2"/>
<organism evidence="3">
    <name type="scientific">Oryza punctata</name>
    <name type="common">Red rice</name>
    <dbReference type="NCBI Taxonomy" id="4537"/>
    <lineage>
        <taxon>Eukaryota</taxon>
        <taxon>Viridiplantae</taxon>
        <taxon>Streptophyta</taxon>
        <taxon>Embryophyta</taxon>
        <taxon>Tracheophyta</taxon>
        <taxon>Spermatophyta</taxon>
        <taxon>Magnoliopsida</taxon>
        <taxon>Liliopsida</taxon>
        <taxon>Poales</taxon>
        <taxon>Poaceae</taxon>
        <taxon>BOP clade</taxon>
        <taxon>Oryzoideae</taxon>
        <taxon>Oryzeae</taxon>
        <taxon>Oryzinae</taxon>
        <taxon>Oryza</taxon>
    </lineage>
</organism>
<accession>A0A0E0JGU2</accession>